<dbReference type="RefSeq" id="WP_386104167.1">
    <property type="nucleotide sequence ID" value="NZ_JBHTJR010000007.1"/>
</dbReference>
<accession>A0ABW3JMB0</accession>
<name>A0ABW3JMB0_9FLAO</name>
<dbReference type="Proteomes" id="UP001597062">
    <property type="component" value="Unassembled WGS sequence"/>
</dbReference>
<proteinExistence type="predicted"/>
<organism evidence="2 3">
    <name type="scientific">Tenacibaculum geojense</name>
    <dbReference type="NCBI Taxonomy" id="915352"/>
    <lineage>
        <taxon>Bacteria</taxon>
        <taxon>Pseudomonadati</taxon>
        <taxon>Bacteroidota</taxon>
        <taxon>Flavobacteriia</taxon>
        <taxon>Flavobacteriales</taxon>
        <taxon>Flavobacteriaceae</taxon>
        <taxon>Tenacibaculum</taxon>
    </lineage>
</organism>
<feature type="transmembrane region" description="Helical" evidence="1">
    <location>
        <begin position="12"/>
        <end position="32"/>
    </location>
</feature>
<evidence type="ECO:0000313" key="3">
    <source>
        <dbReference type="Proteomes" id="UP001597062"/>
    </source>
</evidence>
<evidence type="ECO:0000256" key="1">
    <source>
        <dbReference type="SAM" id="Phobius"/>
    </source>
</evidence>
<reference evidence="3" key="1">
    <citation type="journal article" date="2019" name="Int. J. Syst. Evol. Microbiol.">
        <title>The Global Catalogue of Microorganisms (GCM) 10K type strain sequencing project: providing services to taxonomists for standard genome sequencing and annotation.</title>
        <authorList>
            <consortium name="The Broad Institute Genomics Platform"/>
            <consortium name="The Broad Institute Genome Sequencing Center for Infectious Disease"/>
            <person name="Wu L."/>
            <person name="Ma J."/>
        </authorList>
    </citation>
    <scope>NUCLEOTIDE SEQUENCE [LARGE SCALE GENOMIC DNA]</scope>
    <source>
        <strain evidence="3">CCUG 60527</strain>
    </source>
</reference>
<gene>
    <name evidence="2" type="ORF">ACFQ1U_00425</name>
</gene>
<dbReference type="EMBL" id="JBHTJR010000007">
    <property type="protein sequence ID" value="MFD0991658.1"/>
    <property type="molecule type" value="Genomic_DNA"/>
</dbReference>
<evidence type="ECO:0000313" key="2">
    <source>
        <dbReference type="EMBL" id="MFD0991658.1"/>
    </source>
</evidence>
<keyword evidence="3" id="KW-1185">Reference proteome</keyword>
<feature type="transmembrane region" description="Helical" evidence="1">
    <location>
        <begin position="52"/>
        <end position="72"/>
    </location>
</feature>
<keyword evidence="1" id="KW-0472">Membrane</keyword>
<keyword evidence="1" id="KW-1133">Transmembrane helix</keyword>
<protein>
    <submittedName>
        <fullName evidence="2">Uncharacterized protein</fullName>
    </submittedName>
</protein>
<sequence length="176" mass="21261">MTLNIIEHNYIFRHRYFTIYKLIGIFYFYFLLSYTSGNSDNSFLEYKSLIKTFSLIFMFTTFILILINNFIYYKGGHIKIDFELITITKNDWTKTIDLNKIKSIRVEKNRGKEYTFYFDNLSLNIELSELELKSLKNLKTIAPFDFGKPDLIERIKYHFKTFATKNKSFMDEPYRK</sequence>
<keyword evidence="1" id="KW-0812">Transmembrane</keyword>
<comment type="caution">
    <text evidence="2">The sequence shown here is derived from an EMBL/GenBank/DDBJ whole genome shotgun (WGS) entry which is preliminary data.</text>
</comment>